<protein>
    <submittedName>
        <fullName evidence="1">Uncharacterized protein</fullName>
    </submittedName>
</protein>
<dbReference type="EMBL" id="VIGI01000004">
    <property type="protein sequence ID" value="KAB8301194.1"/>
    <property type="molecule type" value="Genomic_DNA"/>
</dbReference>
<evidence type="ECO:0000313" key="2">
    <source>
        <dbReference type="Proteomes" id="UP000326757"/>
    </source>
</evidence>
<accession>A0A5N6KCV1</accession>
<proteinExistence type="predicted"/>
<keyword evidence="2" id="KW-1185">Reference proteome</keyword>
<organism evidence="1 2">
    <name type="scientific">Monilinia laxa</name>
    <name type="common">Brown rot fungus</name>
    <name type="synonym">Sclerotinia laxa</name>
    <dbReference type="NCBI Taxonomy" id="61186"/>
    <lineage>
        <taxon>Eukaryota</taxon>
        <taxon>Fungi</taxon>
        <taxon>Dikarya</taxon>
        <taxon>Ascomycota</taxon>
        <taxon>Pezizomycotina</taxon>
        <taxon>Leotiomycetes</taxon>
        <taxon>Helotiales</taxon>
        <taxon>Sclerotiniaceae</taxon>
        <taxon>Monilinia</taxon>
    </lineage>
</organism>
<comment type="caution">
    <text evidence="1">The sequence shown here is derived from an EMBL/GenBank/DDBJ whole genome shotgun (WGS) entry which is preliminary data.</text>
</comment>
<reference evidence="1 2" key="1">
    <citation type="submission" date="2019-06" db="EMBL/GenBank/DDBJ databases">
        <title>Genome Sequence of the Brown Rot Fungal Pathogen Monilinia laxa.</title>
        <authorList>
            <person name="De Miccolis Angelini R.M."/>
            <person name="Landi L."/>
            <person name="Abate D."/>
            <person name="Pollastro S."/>
            <person name="Romanazzi G."/>
            <person name="Faretra F."/>
        </authorList>
    </citation>
    <scope>NUCLEOTIDE SEQUENCE [LARGE SCALE GENOMIC DNA]</scope>
    <source>
        <strain evidence="1 2">Mlax316</strain>
    </source>
</reference>
<sequence length="87" mass="10472">MSHFNSNKYKFEIFLFHFNFINLHGHNLLNSSYRSVMPRKMGNEKDEAQTGILIFTLTKHFLHHSYYVVSVKRIEMSEMSEMSEMMY</sequence>
<dbReference type="Proteomes" id="UP000326757">
    <property type="component" value="Unassembled WGS sequence"/>
</dbReference>
<gene>
    <name evidence="1" type="ORF">EYC80_003087</name>
</gene>
<name>A0A5N6KCV1_MONLA</name>
<evidence type="ECO:0000313" key="1">
    <source>
        <dbReference type="EMBL" id="KAB8301194.1"/>
    </source>
</evidence>
<dbReference type="AlphaFoldDB" id="A0A5N6KCV1"/>